<dbReference type="PANTHER" id="PTHR43839">
    <property type="entry name" value="OPPC IN A BINDING PROTEIN-DEPENDENT TRANSPORT SYSTEM"/>
    <property type="match status" value="1"/>
</dbReference>
<keyword evidence="4 5" id="KW-0472">Membrane</keyword>
<keyword evidence="8" id="KW-1185">Reference proteome</keyword>
<feature type="transmembrane region" description="Helical" evidence="5">
    <location>
        <begin position="251"/>
        <end position="271"/>
    </location>
</feature>
<gene>
    <name evidence="7" type="ORF">KEF29_17850</name>
</gene>
<evidence type="ECO:0000256" key="2">
    <source>
        <dbReference type="ARBA" id="ARBA00022692"/>
    </source>
</evidence>
<evidence type="ECO:0000313" key="8">
    <source>
        <dbReference type="Proteomes" id="UP000682308"/>
    </source>
</evidence>
<comment type="similarity">
    <text evidence="5">Belongs to the binding-protein-dependent transport system permease family.</text>
</comment>
<feature type="transmembrane region" description="Helical" evidence="5">
    <location>
        <begin position="116"/>
        <end position="135"/>
    </location>
</feature>
<dbReference type="CDD" id="cd06261">
    <property type="entry name" value="TM_PBP2"/>
    <property type="match status" value="1"/>
</dbReference>
<feature type="transmembrane region" description="Helical" evidence="5">
    <location>
        <begin position="82"/>
        <end position="104"/>
    </location>
</feature>
<dbReference type="InterPro" id="IPR035906">
    <property type="entry name" value="MetI-like_sf"/>
</dbReference>
<dbReference type="GO" id="GO:0055085">
    <property type="term" value="P:transmembrane transport"/>
    <property type="evidence" value="ECO:0007669"/>
    <property type="project" value="InterPro"/>
</dbReference>
<dbReference type="GO" id="GO:0005886">
    <property type="term" value="C:plasma membrane"/>
    <property type="evidence" value="ECO:0007669"/>
    <property type="project" value="UniProtKB-SubCell"/>
</dbReference>
<dbReference type="Proteomes" id="UP000682308">
    <property type="component" value="Unassembled WGS sequence"/>
</dbReference>
<keyword evidence="2 5" id="KW-0812">Transmembrane</keyword>
<protein>
    <submittedName>
        <fullName evidence="7">ABC transporter permease</fullName>
    </submittedName>
</protein>
<dbReference type="PROSITE" id="PS50928">
    <property type="entry name" value="ABC_TM1"/>
    <property type="match status" value="1"/>
</dbReference>
<dbReference type="Gene3D" id="1.10.3720.10">
    <property type="entry name" value="MetI-like"/>
    <property type="match status" value="1"/>
</dbReference>
<feature type="transmembrane region" description="Helical" evidence="5">
    <location>
        <begin position="141"/>
        <end position="160"/>
    </location>
</feature>
<name>A0A941J2Y2_9ACTN</name>
<dbReference type="Pfam" id="PF00528">
    <property type="entry name" value="BPD_transp_1"/>
    <property type="match status" value="1"/>
</dbReference>
<sequence length="283" mass="30468">MPREQTLDTETFTYEYRSNCGKAVPLHFFGKGHEYKLFGLIPTDRHLVTVDKPHTLLLWGADSAGRDVFARAMQGARVSLTIGLLGVAVGTFLGATIGTVSGYFRGPLDTLLQRFIELLMSLPTLPLWLALAAILPRDMSVTSRYFLITLILSLVGWAGLARQVRGKVMSYAESDYVAAARIAGASSSRIVFRHLIPNASSHIVATATLAVPAAIIAETSLSFLGVGMLPPAVSWGVLLSDAQNIAAVQQYPWLLIPAVLVVLAVTCFQLIGDGLRDAVDPYG</sequence>
<organism evidence="7 8">
    <name type="scientific">Streptomyces tuirus</name>
    <dbReference type="NCBI Taxonomy" id="68278"/>
    <lineage>
        <taxon>Bacteria</taxon>
        <taxon>Bacillati</taxon>
        <taxon>Actinomycetota</taxon>
        <taxon>Actinomycetes</taxon>
        <taxon>Kitasatosporales</taxon>
        <taxon>Streptomycetaceae</taxon>
        <taxon>Streptomyces</taxon>
    </lineage>
</organism>
<feature type="transmembrane region" description="Helical" evidence="5">
    <location>
        <begin position="221"/>
        <end position="239"/>
    </location>
</feature>
<keyword evidence="3 5" id="KW-1133">Transmembrane helix</keyword>
<evidence type="ECO:0000256" key="5">
    <source>
        <dbReference type="RuleBase" id="RU363032"/>
    </source>
</evidence>
<evidence type="ECO:0000313" key="7">
    <source>
        <dbReference type="EMBL" id="MBR8640590.1"/>
    </source>
</evidence>
<evidence type="ECO:0000256" key="3">
    <source>
        <dbReference type="ARBA" id="ARBA00022989"/>
    </source>
</evidence>
<dbReference type="PANTHER" id="PTHR43839:SF3">
    <property type="entry name" value="OLIGOPEPTIDE ABC TRANSPORTER, PERMEASE PROTEIN"/>
    <property type="match status" value="1"/>
</dbReference>
<evidence type="ECO:0000256" key="4">
    <source>
        <dbReference type="ARBA" id="ARBA00023136"/>
    </source>
</evidence>
<comment type="caution">
    <text evidence="7">The sequence shown here is derived from an EMBL/GenBank/DDBJ whole genome shotgun (WGS) entry which is preliminary data.</text>
</comment>
<dbReference type="AlphaFoldDB" id="A0A941J2Y2"/>
<keyword evidence="5" id="KW-0813">Transport</keyword>
<proteinExistence type="inferred from homology"/>
<reference evidence="7 8" key="1">
    <citation type="submission" date="2021-04" db="EMBL/GenBank/DDBJ databases">
        <title>Characterization of the biosynthetic gene cluster of new lipopeptides with antitumor activity in the genome of the marine Streptomyces PHM034.</title>
        <authorList>
            <person name="Ceniceros A."/>
            <person name="Canedo L."/>
            <person name="Mendez C."/>
            <person name="Olano C."/>
            <person name="Schleissner C."/>
            <person name="Cuevas C."/>
            <person name="De La Calle F."/>
            <person name="Salas J.A."/>
        </authorList>
    </citation>
    <scope>NUCLEOTIDE SEQUENCE [LARGE SCALE GENOMIC DNA]</scope>
    <source>
        <strain evidence="7 8">PHM034</strain>
    </source>
</reference>
<dbReference type="EMBL" id="JAGTPG010000002">
    <property type="protein sequence ID" value="MBR8640590.1"/>
    <property type="molecule type" value="Genomic_DNA"/>
</dbReference>
<dbReference type="InterPro" id="IPR000515">
    <property type="entry name" value="MetI-like"/>
</dbReference>
<accession>A0A941J2Y2</accession>
<evidence type="ECO:0000259" key="6">
    <source>
        <dbReference type="PROSITE" id="PS50928"/>
    </source>
</evidence>
<feature type="domain" description="ABC transmembrane type-1" evidence="6">
    <location>
        <begin position="76"/>
        <end position="272"/>
    </location>
</feature>
<dbReference type="SUPFAM" id="SSF161098">
    <property type="entry name" value="MetI-like"/>
    <property type="match status" value="1"/>
</dbReference>
<evidence type="ECO:0000256" key="1">
    <source>
        <dbReference type="ARBA" id="ARBA00004141"/>
    </source>
</evidence>
<comment type="subcellular location">
    <subcellularLocation>
        <location evidence="5">Cell membrane</location>
        <topology evidence="5">Multi-pass membrane protein</topology>
    </subcellularLocation>
    <subcellularLocation>
        <location evidence="1">Membrane</location>
        <topology evidence="1">Multi-pass membrane protein</topology>
    </subcellularLocation>
</comment>